<dbReference type="Gene3D" id="3.90.226.10">
    <property type="entry name" value="2-enoyl-CoA Hydratase, Chain A, domain 1"/>
    <property type="match status" value="1"/>
</dbReference>
<dbReference type="EMBL" id="CP117167">
    <property type="protein sequence ID" value="WCT09875.1"/>
    <property type="molecule type" value="Genomic_DNA"/>
</dbReference>
<gene>
    <name evidence="2" type="ORF">PQO05_14165</name>
</gene>
<dbReference type="Gene3D" id="1.10.12.10">
    <property type="entry name" value="Lyase 2-enoyl-coa Hydratase, Chain A, domain 2"/>
    <property type="match status" value="1"/>
</dbReference>
<evidence type="ECO:0000256" key="1">
    <source>
        <dbReference type="ARBA" id="ARBA00005254"/>
    </source>
</evidence>
<sequence length="274" mass="30478">MYFSLMAIGKFARVKFNFIEVEEQGHLFKIILNRPDKRNAFTPTMVNELGYALSYAQQNNEIWCVVVEARGPVFCSGMDLNVFQNPELDQHNETLPQPKSLITIGDAFRMLNKPSIAKIQGAVMAGGFLLVGGCTFAVAVEEAEFSLPEVKRGIFPLQVISTLLNITSPKQAMQMCILAETFSAKKAQEVGIVSHVCTKETLDETCDQLVETILGHSPFAIGKGFEAFKALESLPEMARYMYLADQLAKIRASDDAQEGINAFKEKRKPVWKNS</sequence>
<dbReference type="PANTHER" id="PTHR42964:SF1">
    <property type="entry name" value="POLYKETIDE BIOSYNTHESIS ENOYL-COA HYDRATASE PKSH-RELATED"/>
    <property type="match status" value="1"/>
</dbReference>
<dbReference type="SUPFAM" id="SSF52096">
    <property type="entry name" value="ClpP/crotonase"/>
    <property type="match status" value="1"/>
</dbReference>
<accession>A0ABY7T0B4</accession>
<organism evidence="2 3">
    <name type="scientific">Mucilaginibacter jinjuensis</name>
    <dbReference type="NCBI Taxonomy" id="1176721"/>
    <lineage>
        <taxon>Bacteria</taxon>
        <taxon>Pseudomonadati</taxon>
        <taxon>Bacteroidota</taxon>
        <taxon>Sphingobacteriia</taxon>
        <taxon>Sphingobacteriales</taxon>
        <taxon>Sphingobacteriaceae</taxon>
        <taxon>Mucilaginibacter</taxon>
    </lineage>
</organism>
<dbReference type="Proteomes" id="UP001216139">
    <property type="component" value="Chromosome"/>
</dbReference>
<dbReference type="Pfam" id="PF00378">
    <property type="entry name" value="ECH_1"/>
    <property type="match status" value="1"/>
</dbReference>
<dbReference type="PANTHER" id="PTHR42964">
    <property type="entry name" value="ENOYL-COA HYDRATASE"/>
    <property type="match status" value="1"/>
</dbReference>
<protein>
    <submittedName>
        <fullName evidence="2">Enoyl-CoA hydratase-related protein</fullName>
    </submittedName>
</protein>
<name>A0ABY7T0B4_9SPHI</name>
<dbReference type="RefSeq" id="WP_273627970.1">
    <property type="nucleotide sequence ID" value="NZ_CP117167.1"/>
</dbReference>
<evidence type="ECO:0000313" key="2">
    <source>
        <dbReference type="EMBL" id="WCT09875.1"/>
    </source>
</evidence>
<dbReference type="InterPro" id="IPR051683">
    <property type="entry name" value="Enoyl-CoA_Hydratase/Isomerase"/>
</dbReference>
<evidence type="ECO:0000313" key="3">
    <source>
        <dbReference type="Proteomes" id="UP001216139"/>
    </source>
</evidence>
<reference evidence="2 3" key="1">
    <citation type="submission" date="2023-02" db="EMBL/GenBank/DDBJ databases">
        <title>Genome sequence of Mucilaginibacter jinjuensis strain KACC 16571.</title>
        <authorList>
            <person name="Kim S."/>
            <person name="Heo J."/>
            <person name="Kwon S.-W."/>
        </authorList>
    </citation>
    <scope>NUCLEOTIDE SEQUENCE [LARGE SCALE GENOMIC DNA]</scope>
    <source>
        <strain evidence="2 3">KACC 16571</strain>
    </source>
</reference>
<proteinExistence type="inferred from homology"/>
<comment type="similarity">
    <text evidence="1">Belongs to the enoyl-CoA hydratase/isomerase family.</text>
</comment>
<dbReference type="InterPro" id="IPR001753">
    <property type="entry name" value="Enoyl-CoA_hydra/iso"/>
</dbReference>
<dbReference type="InterPro" id="IPR014748">
    <property type="entry name" value="Enoyl-CoA_hydra_C"/>
</dbReference>
<dbReference type="InterPro" id="IPR029045">
    <property type="entry name" value="ClpP/crotonase-like_dom_sf"/>
</dbReference>
<keyword evidence="3" id="KW-1185">Reference proteome</keyword>
<dbReference type="CDD" id="cd06558">
    <property type="entry name" value="crotonase-like"/>
    <property type="match status" value="1"/>
</dbReference>